<evidence type="ECO:0000259" key="2">
    <source>
        <dbReference type="Pfam" id="PF13699"/>
    </source>
</evidence>
<accession>A0A7X6DT57</accession>
<reference evidence="3 4" key="1">
    <citation type="journal article" date="2020" name="Nature">
        <title>Bacterial chemolithoautotrophy via manganese oxidation.</title>
        <authorList>
            <person name="Yu H."/>
            <person name="Leadbetter J.R."/>
        </authorList>
    </citation>
    <scope>NUCLEOTIDE SEQUENCE [LARGE SCALE GENOMIC DNA]</scope>
    <source>
        <strain evidence="3 4">Mn-1</strain>
    </source>
</reference>
<protein>
    <submittedName>
        <fullName evidence="3">DUF4157 domain-containing protein</fullName>
    </submittedName>
</protein>
<keyword evidence="4" id="KW-1185">Reference proteome</keyword>
<dbReference type="Proteomes" id="UP000534783">
    <property type="component" value="Unassembled WGS sequence"/>
</dbReference>
<sequence>MRMPDEAAGELSDSKGERLQKKCAPCAGGEGPCPKCAAEEKLSMKRERADPAGPSAAPPIVHAALRSAGRPLDPATRAFMEPRFGYDFGHVRVHTGAEAAASAHAVNAFAYTVGRDLVFGAGQYAPQTDRGQRLLAHELAHVVQQGSTGRPAIQRLSYTEDASRCTLTAHYTASLAFLASSSHGWTPAREETFMTELKSAIETTFNANPYRITPSASSYSSLMGLWTSACPCHGTGFSPRVDLTARRGGINSRSGDWNTTVFANPTGTFHRSSAGTTSDELGFLDEADVRSSGGQTPAVHEFGHSIGLEHPGRGIAGIARSSEAEYQYTGPDIHGRPVAGSDLMGEGMGLRQFYFNRWLQRLQSDYPDCNYNFV</sequence>
<dbReference type="EMBL" id="VTOW01000004">
    <property type="protein sequence ID" value="NKE72928.1"/>
    <property type="molecule type" value="Genomic_DNA"/>
</dbReference>
<dbReference type="AlphaFoldDB" id="A0A7X6DT57"/>
<dbReference type="Pfam" id="PF13699">
    <property type="entry name" value="eCIS_core"/>
    <property type="match status" value="1"/>
</dbReference>
<organism evidence="3 4">
    <name type="scientific">Candidatus Manganitrophus noduliformans</name>
    <dbReference type="NCBI Taxonomy" id="2606439"/>
    <lineage>
        <taxon>Bacteria</taxon>
        <taxon>Pseudomonadati</taxon>
        <taxon>Nitrospirota</taxon>
        <taxon>Nitrospiria</taxon>
        <taxon>Candidatus Troglogloeales</taxon>
        <taxon>Candidatus Manganitrophaceae</taxon>
        <taxon>Candidatus Manganitrophus</taxon>
    </lineage>
</organism>
<comment type="caution">
    <text evidence="3">The sequence shown here is derived from an EMBL/GenBank/DDBJ whole genome shotgun (WGS) entry which is preliminary data.</text>
</comment>
<proteinExistence type="predicted"/>
<evidence type="ECO:0000313" key="4">
    <source>
        <dbReference type="Proteomes" id="UP000534783"/>
    </source>
</evidence>
<gene>
    <name evidence="3" type="ORF">MNODULE_19430</name>
</gene>
<feature type="domain" description="eCIS core" evidence="2">
    <location>
        <begin position="71"/>
        <end position="147"/>
    </location>
</feature>
<feature type="region of interest" description="Disordered" evidence="1">
    <location>
        <begin position="1"/>
        <end position="33"/>
    </location>
</feature>
<name>A0A7X6DT57_9BACT</name>
<dbReference type="InterPro" id="IPR025295">
    <property type="entry name" value="eCIS_core_dom"/>
</dbReference>
<evidence type="ECO:0000256" key="1">
    <source>
        <dbReference type="SAM" id="MobiDB-lite"/>
    </source>
</evidence>
<dbReference type="SUPFAM" id="SSF55486">
    <property type="entry name" value="Metalloproteases ('zincins'), catalytic domain"/>
    <property type="match status" value="2"/>
</dbReference>
<evidence type="ECO:0000313" key="3">
    <source>
        <dbReference type="EMBL" id="NKE72928.1"/>
    </source>
</evidence>